<organism evidence="1 2">
    <name type="scientific">Plectus sambesii</name>
    <dbReference type="NCBI Taxonomy" id="2011161"/>
    <lineage>
        <taxon>Eukaryota</taxon>
        <taxon>Metazoa</taxon>
        <taxon>Ecdysozoa</taxon>
        <taxon>Nematoda</taxon>
        <taxon>Chromadorea</taxon>
        <taxon>Plectida</taxon>
        <taxon>Plectina</taxon>
        <taxon>Plectoidea</taxon>
        <taxon>Plectidae</taxon>
        <taxon>Plectus</taxon>
    </lineage>
</organism>
<sequence length="80" mass="8223">MARGSFEYQSCGRGRVVCARVRCAADSSDGGAGSGGAAVAGERRAGLFVVQLGRLSADCLSLITTTAYRCEPSTNYLTAV</sequence>
<reference evidence="2" key="1">
    <citation type="submission" date="2022-11" db="UniProtKB">
        <authorList>
            <consortium name="WormBaseParasite"/>
        </authorList>
    </citation>
    <scope>IDENTIFICATION</scope>
</reference>
<evidence type="ECO:0000313" key="1">
    <source>
        <dbReference type="Proteomes" id="UP000887566"/>
    </source>
</evidence>
<proteinExistence type="predicted"/>
<name>A0A914WFI5_9BILA</name>
<keyword evidence="1" id="KW-1185">Reference proteome</keyword>
<accession>A0A914WFI5</accession>
<evidence type="ECO:0000313" key="2">
    <source>
        <dbReference type="WBParaSite" id="PSAMB.scaffold3size181960.g459.t1"/>
    </source>
</evidence>
<dbReference type="Proteomes" id="UP000887566">
    <property type="component" value="Unplaced"/>
</dbReference>
<dbReference type="AlphaFoldDB" id="A0A914WFI5"/>
<protein>
    <submittedName>
        <fullName evidence="2">Uncharacterized protein</fullName>
    </submittedName>
</protein>
<dbReference type="WBParaSite" id="PSAMB.scaffold3size181960.g459.t1">
    <property type="protein sequence ID" value="PSAMB.scaffold3size181960.g459.t1"/>
    <property type="gene ID" value="PSAMB.scaffold3size181960.g459"/>
</dbReference>